<evidence type="ECO:0000313" key="1">
    <source>
        <dbReference type="EMBL" id="WAR24243.1"/>
    </source>
</evidence>
<gene>
    <name evidence="1" type="ORF">MAR_037912</name>
</gene>
<dbReference type="EMBL" id="CP111024">
    <property type="protein sequence ID" value="WAR24243.1"/>
    <property type="molecule type" value="Genomic_DNA"/>
</dbReference>
<organism evidence="1 2">
    <name type="scientific">Mya arenaria</name>
    <name type="common">Soft-shell clam</name>
    <dbReference type="NCBI Taxonomy" id="6604"/>
    <lineage>
        <taxon>Eukaryota</taxon>
        <taxon>Metazoa</taxon>
        <taxon>Spiralia</taxon>
        <taxon>Lophotrochozoa</taxon>
        <taxon>Mollusca</taxon>
        <taxon>Bivalvia</taxon>
        <taxon>Autobranchia</taxon>
        <taxon>Heteroconchia</taxon>
        <taxon>Euheterodonta</taxon>
        <taxon>Imparidentia</taxon>
        <taxon>Neoheterodontei</taxon>
        <taxon>Myida</taxon>
        <taxon>Myoidea</taxon>
        <taxon>Myidae</taxon>
        <taxon>Mya</taxon>
    </lineage>
</organism>
<evidence type="ECO:0000313" key="2">
    <source>
        <dbReference type="Proteomes" id="UP001164746"/>
    </source>
</evidence>
<dbReference type="Proteomes" id="UP001164746">
    <property type="component" value="Chromosome 13"/>
</dbReference>
<protein>
    <submittedName>
        <fullName evidence="1">Uncharacterized protein</fullName>
    </submittedName>
</protein>
<proteinExistence type="predicted"/>
<accession>A0ABY7FPV1</accession>
<reference evidence="1" key="1">
    <citation type="submission" date="2022-11" db="EMBL/GenBank/DDBJ databases">
        <title>Centuries of genome instability and evolution in soft-shell clam transmissible cancer (bioRxiv).</title>
        <authorList>
            <person name="Hart S.F.M."/>
            <person name="Yonemitsu M.A."/>
            <person name="Giersch R.M."/>
            <person name="Beal B.F."/>
            <person name="Arriagada G."/>
            <person name="Davis B.W."/>
            <person name="Ostrander E.A."/>
            <person name="Goff S.P."/>
            <person name="Metzger M.J."/>
        </authorList>
    </citation>
    <scope>NUCLEOTIDE SEQUENCE</scope>
    <source>
        <strain evidence="1">MELC-2E11</strain>
        <tissue evidence="1">Siphon/mantle</tissue>
    </source>
</reference>
<sequence length="97" mass="10264">MELIPKYEQRTYTAQTTCDGNRDPTCLAASMLPRSISRAPDVSRAPGHRSDGDISDCDGDISDCDGDISVCDGDISDCDGATSVIVMATSVIVAYLD</sequence>
<keyword evidence="2" id="KW-1185">Reference proteome</keyword>
<name>A0ABY7FPV1_MYAAR</name>